<evidence type="ECO:0000313" key="2">
    <source>
        <dbReference type="EMBL" id="KAF2165149.1"/>
    </source>
</evidence>
<dbReference type="OrthoDB" id="3625985at2759"/>
<dbReference type="Proteomes" id="UP000799537">
    <property type="component" value="Unassembled WGS sequence"/>
</dbReference>
<protein>
    <submittedName>
        <fullName evidence="2">Uncharacterized protein</fullName>
    </submittedName>
</protein>
<proteinExistence type="predicted"/>
<dbReference type="AlphaFoldDB" id="A0A6A6CHI3"/>
<organism evidence="2 3">
    <name type="scientific">Zasmidium cellare ATCC 36951</name>
    <dbReference type="NCBI Taxonomy" id="1080233"/>
    <lineage>
        <taxon>Eukaryota</taxon>
        <taxon>Fungi</taxon>
        <taxon>Dikarya</taxon>
        <taxon>Ascomycota</taxon>
        <taxon>Pezizomycotina</taxon>
        <taxon>Dothideomycetes</taxon>
        <taxon>Dothideomycetidae</taxon>
        <taxon>Mycosphaerellales</taxon>
        <taxon>Mycosphaerellaceae</taxon>
        <taxon>Zasmidium</taxon>
    </lineage>
</organism>
<name>A0A6A6CHI3_ZASCE</name>
<feature type="region of interest" description="Disordered" evidence="1">
    <location>
        <begin position="176"/>
        <end position="227"/>
    </location>
</feature>
<gene>
    <name evidence="2" type="ORF">M409DRAFT_56035</name>
</gene>
<dbReference type="GeneID" id="54566440"/>
<dbReference type="RefSeq" id="XP_033666038.1">
    <property type="nucleotide sequence ID" value="XM_033813168.1"/>
</dbReference>
<accession>A0A6A6CHI3</accession>
<dbReference type="EMBL" id="ML993601">
    <property type="protein sequence ID" value="KAF2165149.1"/>
    <property type="molecule type" value="Genomic_DNA"/>
</dbReference>
<keyword evidence="3" id="KW-1185">Reference proteome</keyword>
<feature type="compositionally biased region" description="Acidic residues" evidence="1">
    <location>
        <begin position="176"/>
        <end position="190"/>
    </location>
</feature>
<reference evidence="2" key="1">
    <citation type="journal article" date="2020" name="Stud. Mycol.">
        <title>101 Dothideomycetes genomes: a test case for predicting lifestyles and emergence of pathogens.</title>
        <authorList>
            <person name="Haridas S."/>
            <person name="Albert R."/>
            <person name="Binder M."/>
            <person name="Bloem J."/>
            <person name="Labutti K."/>
            <person name="Salamov A."/>
            <person name="Andreopoulos B."/>
            <person name="Baker S."/>
            <person name="Barry K."/>
            <person name="Bills G."/>
            <person name="Bluhm B."/>
            <person name="Cannon C."/>
            <person name="Castanera R."/>
            <person name="Culley D."/>
            <person name="Daum C."/>
            <person name="Ezra D."/>
            <person name="Gonzalez J."/>
            <person name="Henrissat B."/>
            <person name="Kuo A."/>
            <person name="Liang C."/>
            <person name="Lipzen A."/>
            <person name="Lutzoni F."/>
            <person name="Magnuson J."/>
            <person name="Mondo S."/>
            <person name="Nolan M."/>
            <person name="Ohm R."/>
            <person name="Pangilinan J."/>
            <person name="Park H.-J."/>
            <person name="Ramirez L."/>
            <person name="Alfaro M."/>
            <person name="Sun H."/>
            <person name="Tritt A."/>
            <person name="Yoshinaga Y."/>
            <person name="Zwiers L.-H."/>
            <person name="Turgeon B."/>
            <person name="Goodwin S."/>
            <person name="Spatafora J."/>
            <person name="Crous P."/>
            <person name="Grigoriev I."/>
        </authorList>
    </citation>
    <scope>NUCLEOTIDE SEQUENCE</scope>
    <source>
        <strain evidence="2">ATCC 36951</strain>
    </source>
</reference>
<evidence type="ECO:0000313" key="3">
    <source>
        <dbReference type="Proteomes" id="UP000799537"/>
    </source>
</evidence>
<sequence>MSRKLKSPNSFIPQELRHRKPCKALEPPYNVDDSVHIEVELANHHDGNFGFAIYRCVYGDEEAWKHFVERMIAHAHARLDSTETGRQIKDRFAWDIMDDKEKLDGASKEQVRGLFKHWRDAVRGRPILPRYGNCIYADQEVIDSVLNGDAPGSTSPQDRNHPTAFVKVLDDMFEEQPEQLTPDDESDDEEREKLNAGDEGYPDIEGCKRKRRGLDESRYTQSRAQSL</sequence>
<evidence type="ECO:0000256" key="1">
    <source>
        <dbReference type="SAM" id="MobiDB-lite"/>
    </source>
</evidence>